<dbReference type="Pfam" id="PF14526">
    <property type="entry name" value="Cass2"/>
    <property type="match status" value="1"/>
</dbReference>
<organism evidence="2 3">
    <name type="scientific">Bowmanella pacifica</name>
    <dbReference type="NCBI Taxonomy" id="502051"/>
    <lineage>
        <taxon>Bacteria</taxon>
        <taxon>Pseudomonadati</taxon>
        <taxon>Pseudomonadota</taxon>
        <taxon>Gammaproteobacteria</taxon>
        <taxon>Alteromonadales</taxon>
        <taxon>Alteromonadaceae</taxon>
        <taxon>Bowmanella</taxon>
    </lineage>
</organism>
<feature type="domain" description="AraC effector-binding" evidence="1">
    <location>
        <begin position="1"/>
        <end position="144"/>
    </location>
</feature>
<dbReference type="EMBL" id="BMLS01000002">
    <property type="protein sequence ID" value="GGO68548.1"/>
    <property type="molecule type" value="Genomic_DNA"/>
</dbReference>
<accession>A0A917YWZ2</accession>
<evidence type="ECO:0000313" key="3">
    <source>
        <dbReference type="Proteomes" id="UP000606935"/>
    </source>
</evidence>
<proteinExistence type="predicted"/>
<reference evidence="2" key="1">
    <citation type="journal article" date="2014" name="Int. J. Syst. Evol. Microbiol.">
        <title>Complete genome sequence of Corynebacterium casei LMG S-19264T (=DSM 44701T), isolated from a smear-ripened cheese.</title>
        <authorList>
            <consortium name="US DOE Joint Genome Institute (JGI-PGF)"/>
            <person name="Walter F."/>
            <person name="Albersmeier A."/>
            <person name="Kalinowski J."/>
            <person name="Ruckert C."/>
        </authorList>
    </citation>
    <scope>NUCLEOTIDE SEQUENCE</scope>
    <source>
        <strain evidence="2">CGMCC 1.7086</strain>
    </source>
</reference>
<keyword evidence="3" id="KW-1185">Reference proteome</keyword>
<protein>
    <recommendedName>
        <fullName evidence="1">AraC effector-binding domain-containing protein</fullName>
    </recommendedName>
</protein>
<evidence type="ECO:0000259" key="1">
    <source>
        <dbReference type="SMART" id="SM00871"/>
    </source>
</evidence>
<dbReference type="SMART" id="SM00871">
    <property type="entry name" value="AraC_E_bind"/>
    <property type="match status" value="1"/>
</dbReference>
<gene>
    <name evidence="2" type="ORF">GCM10010982_17720</name>
</gene>
<dbReference type="RefSeq" id="WP_188693385.1">
    <property type="nucleotide sequence ID" value="NZ_BMLS01000002.1"/>
</dbReference>
<sequence>MNIVTQSEILLIGIEVNAPWQALSSQIPDAWQHLYHQLDHLDPSGDPILVEASLSCQQGIYRQLVSCQVTSSIPVPEGLTAIRIPPASYLHHTHEGQVSQIIETFGDMLQWAAEEHIPISDLKLDFGYTQTKDEQSHELLIALQPPPQWQRC</sequence>
<dbReference type="InterPro" id="IPR011256">
    <property type="entry name" value="Reg_factor_effector_dom_sf"/>
</dbReference>
<dbReference type="SUPFAM" id="SSF55136">
    <property type="entry name" value="Probable bacterial effector-binding domain"/>
    <property type="match status" value="1"/>
</dbReference>
<evidence type="ECO:0000313" key="2">
    <source>
        <dbReference type="EMBL" id="GGO68548.1"/>
    </source>
</evidence>
<comment type="caution">
    <text evidence="2">The sequence shown here is derived from an EMBL/GenBank/DDBJ whole genome shotgun (WGS) entry which is preliminary data.</text>
</comment>
<reference evidence="2" key="2">
    <citation type="submission" date="2020-09" db="EMBL/GenBank/DDBJ databases">
        <authorList>
            <person name="Sun Q."/>
            <person name="Zhou Y."/>
        </authorList>
    </citation>
    <scope>NUCLEOTIDE SEQUENCE</scope>
    <source>
        <strain evidence="2">CGMCC 1.7086</strain>
    </source>
</reference>
<dbReference type="AlphaFoldDB" id="A0A917YWZ2"/>
<dbReference type="Proteomes" id="UP000606935">
    <property type="component" value="Unassembled WGS sequence"/>
</dbReference>
<dbReference type="InterPro" id="IPR029441">
    <property type="entry name" value="Cass2"/>
</dbReference>
<dbReference type="Gene3D" id="3.20.80.10">
    <property type="entry name" value="Regulatory factor, effector binding domain"/>
    <property type="match status" value="1"/>
</dbReference>
<name>A0A917YWZ2_9ALTE</name>
<dbReference type="InterPro" id="IPR010499">
    <property type="entry name" value="AraC_E-bd"/>
</dbReference>